<dbReference type="CDD" id="cd16180">
    <property type="entry name" value="EFh_PEF_Group_I"/>
    <property type="match status" value="1"/>
</dbReference>
<dbReference type="InterPro" id="IPR011992">
    <property type="entry name" value="EF-hand-dom_pair"/>
</dbReference>
<feature type="compositionally biased region" description="Gly residues" evidence="6">
    <location>
        <begin position="145"/>
        <end position="156"/>
    </location>
</feature>
<dbReference type="Gene3D" id="1.10.238.10">
    <property type="entry name" value="EF-hand"/>
    <property type="match status" value="1"/>
</dbReference>
<dbReference type="SMART" id="SM00054">
    <property type="entry name" value="EFh"/>
    <property type="match status" value="4"/>
</dbReference>
<reference evidence="8 9" key="1">
    <citation type="submission" date="2015-07" db="EMBL/GenBank/DDBJ databases">
        <title>Comparative genomics of the Sigatoka disease complex on banana suggests a link between parallel evolutionary changes in Pseudocercospora fijiensis and Pseudocercospora eumusae and increased virulence on the banana host.</title>
        <authorList>
            <person name="Chang T.-C."/>
            <person name="Salvucci A."/>
            <person name="Crous P.W."/>
            <person name="Stergiopoulos I."/>
        </authorList>
    </citation>
    <scope>NUCLEOTIDE SEQUENCE [LARGE SCALE GENOMIC DNA]</scope>
    <source>
        <strain evidence="8 9">CBS 116634</strain>
    </source>
</reference>
<feature type="region of interest" description="Disordered" evidence="6">
    <location>
        <begin position="53"/>
        <end position="226"/>
    </location>
</feature>
<dbReference type="GO" id="GO:0005737">
    <property type="term" value="C:cytoplasm"/>
    <property type="evidence" value="ECO:0007669"/>
    <property type="project" value="UniProtKB-SubCell"/>
</dbReference>
<dbReference type="Pfam" id="PF13202">
    <property type="entry name" value="EF-hand_5"/>
    <property type="match status" value="1"/>
</dbReference>
<evidence type="ECO:0000259" key="7">
    <source>
        <dbReference type="PROSITE" id="PS50222"/>
    </source>
</evidence>
<evidence type="ECO:0000256" key="1">
    <source>
        <dbReference type="ARBA" id="ARBA00004496"/>
    </source>
</evidence>
<dbReference type="GO" id="GO:0048306">
    <property type="term" value="F:calcium-dependent protein binding"/>
    <property type="evidence" value="ECO:0007669"/>
    <property type="project" value="UniProtKB-ARBA"/>
</dbReference>
<dbReference type="PROSITE" id="PS00018">
    <property type="entry name" value="EF_HAND_1"/>
    <property type="match status" value="2"/>
</dbReference>
<evidence type="ECO:0000256" key="6">
    <source>
        <dbReference type="SAM" id="MobiDB-lite"/>
    </source>
</evidence>
<dbReference type="SUPFAM" id="SSF47473">
    <property type="entry name" value="EF-hand"/>
    <property type="match status" value="1"/>
</dbReference>
<dbReference type="Pfam" id="PF13833">
    <property type="entry name" value="EF-hand_8"/>
    <property type="match status" value="1"/>
</dbReference>
<sequence>MSGAYNRGGYNPDALPARILGEREMGIMAHHADKHVRWNRHAEPEQAAAMMGNRDNRNTSSANYNKPVPPPPQGVQNLRPSHNDNYGRQSPASGYQNPQPPGAYGSSNPPPPPPPQSQGAYSDYGRGSSPRYDQYSQNPQSPRYGGPGQGQQGGYGSQAYNQGPSHAAPPPRGSSYGGLTSPPPPASYGQGPAPQGYHNRPPIPEHQRPPTVAPPPPRDGNGNDRDALWPLFLQVDKDRSGQLTEAELQRALVNGDYTAFDSHTVKMMIRMFDTDRSGTINFDEFCGLWGFLAAWRALFDRFDVDRSGNISLREFEDALVAFGYRLSPQFVQLLFTTYARQRSRGRGDDGERERVLSFDLFVQACISLKRMTDVFKKYDSDRDGYITLSFEEFLTGAQSLFLFNSISAQTDTGLY</sequence>
<evidence type="ECO:0000256" key="3">
    <source>
        <dbReference type="ARBA" id="ARBA00022723"/>
    </source>
</evidence>
<dbReference type="PANTHER" id="PTHR46212">
    <property type="entry name" value="PEFLIN"/>
    <property type="match status" value="1"/>
</dbReference>
<keyword evidence="9" id="KW-1185">Reference proteome</keyword>
<feature type="compositionally biased region" description="Polar residues" evidence="6">
    <location>
        <begin position="74"/>
        <end position="97"/>
    </location>
</feature>
<feature type="domain" description="EF-hand" evidence="7">
    <location>
        <begin position="366"/>
        <end position="403"/>
    </location>
</feature>
<dbReference type="InterPro" id="IPR002048">
    <property type="entry name" value="EF_hand_dom"/>
</dbReference>
<organism evidence="8 9">
    <name type="scientific">Pseudocercospora musae</name>
    <dbReference type="NCBI Taxonomy" id="113226"/>
    <lineage>
        <taxon>Eukaryota</taxon>
        <taxon>Fungi</taxon>
        <taxon>Dikarya</taxon>
        <taxon>Ascomycota</taxon>
        <taxon>Pezizomycotina</taxon>
        <taxon>Dothideomycetes</taxon>
        <taxon>Dothideomycetidae</taxon>
        <taxon>Mycosphaerellales</taxon>
        <taxon>Mycosphaerellaceae</taxon>
        <taxon>Pseudocercospora</taxon>
    </lineage>
</organism>
<evidence type="ECO:0000256" key="4">
    <source>
        <dbReference type="ARBA" id="ARBA00022737"/>
    </source>
</evidence>
<dbReference type="AlphaFoldDB" id="A0A139IL79"/>
<dbReference type="Pfam" id="PF13405">
    <property type="entry name" value="EF-hand_6"/>
    <property type="match status" value="1"/>
</dbReference>
<evidence type="ECO:0000256" key="5">
    <source>
        <dbReference type="ARBA" id="ARBA00022837"/>
    </source>
</evidence>
<accession>A0A139IL79</accession>
<dbReference type="InterPro" id="IPR018247">
    <property type="entry name" value="EF_Hand_1_Ca_BS"/>
</dbReference>
<dbReference type="InterPro" id="IPR051426">
    <property type="entry name" value="Peflin/Sorcin_CaBP"/>
</dbReference>
<dbReference type="GO" id="GO:0005509">
    <property type="term" value="F:calcium ion binding"/>
    <property type="evidence" value="ECO:0007669"/>
    <property type="project" value="InterPro"/>
</dbReference>
<keyword evidence="4" id="KW-0677">Repeat</keyword>
<dbReference type="PROSITE" id="PS50222">
    <property type="entry name" value="EF_HAND_2"/>
    <property type="match status" value="3"/>
</dbReference>
<gene>
    <name evidence="8" type="ORF">AC579_10609</name>
</gene>
<dbReference type="STRING" id="113226.A0A139IL79"/>
<dbReference type="EMBL" id="LFZO01000058">
    <property type="protein sequence ID" value="KXT15440.1"/>
    <property type="molecule type" value="Genomic_DNA"/>
</dbReference>
<keyword evidence="3" id="KW-0479">Metal-binding</keyword>
<proteinExistence type="predicted"/>
<protein>
    <recommendedName>
        <fullName evidence="7">EF-hand domain-containing protein</fullName>
    </recommendedName>
</protein>
<keyword evidence="5" id="KW-0106">Calcium</keyword>
<comment type="caution">
    <text evidence="8">The sequence shown here is derived from an EMBL/GenBank/DDBJ whole genome shotgun (WGS) entry which is preliminary data.</text>
</comment>
<keyword evidence="2" id="KW-0963">Cytoplasm</keyword>
<name>A0A139IL79_9PEZI</name>
<feature type="domain" description="EF-hand" evidence="7">
    <location>
        <begin position="290"/>
        <end position="325"/>
    </location>
</feature>
<evidence type="ECO:0000313" key="8">
    <source>
        <dbReference type="EMBL" id="KXT15440.1"/>
    </source>
</evidence>
<evidence type="ECO:0000313" key="9">
    <source>
        <dbReference type="Proteomes" id="UP000073492"/>
    </source>
</evidence>
<dbReference type="Proteomes" id="UP000073492">
    <property type="component" value="Unassembled WGS sequence"/>
</dbReference>
<evidence type="ECO:0000256" key="2">
    <source>
        <dbReference type="ARBA" id="ARBA00022490"/>
    </source>
</evidence>
<dbReference type="PANTHER" id="PTHR46212:SF3">
    <property type="entry name" value="GH27120P"/>
    <property type="match status" value="1"/>
</dbReference>
<comment type="subcellular location">
    <subcellularLocation>
        <location evidence="1">Cytoplasm</location>
    </subcellularLocation>
</comment>
<feature type="domain" description="EF-hand" evidence="7">
    <location>
        <begin position="223"/>
        <end position="258"/>
    </location>
</feature>